<feature type="transmembrane region" description="Helical" evidence="8">
    <location>
        <begin position="528"/>
        <end position="548"/>
    </location>
</feature>
<evidence type="ECO:0000256" key="1">
    <source>
        <dbReference type="ARBA" id="ARBA00004651"/>
    </source>
</evidence>
<keyword evidence="4" id="KW-0067">ATP-binding</keyword>
<feature type="transmembrane region" description="Helical" evidence="8">
    <location>
        <begin position="310"/>
        <end position="332"/>
    </location>
</feature>
<evidence type="ECO:0000259" key="9">
    <source>
        <dbReference type="PROSITE" id="PS50893"/>
    </source>
</evidence>
<dbReference type="Pfam" id="PF00664">
    <property type="entry name" value="ABC_membrane"/>
    <property type="match status" value="1"/>
</dbReference>
<dbReference type="PANTHER" id="PTHR24221">
    <property type="entry name" value="ATP-BINDING CASSETTE SUB-FAMILY B"/>
    <property type="match status" value="1"/>
</dbReference>
<dbReference type="SUPFAM" id="SSF52540">
    <property type="entry name" value="P-loop containing nucleoside triphosphate hydrolases"/>
    <property type="match status" value="1"/>
</dbReference>
<dbReference type="InterPro" id="IPR011527">
    <property type="entry name" value="ABC1_TM_dom"/>
</dbReference>
<dbReference type="Gene3D" id="3.40.50.300">
    <property type="entry name" value="P-loop containing nucleotide triphosphate hydrolases"/>
    <property type="match status" value="1"/>
</dbReference>
<keyword evidence="5 8" id="KW-1133">Transmembrane helix</keyword>
<evidence type="ECO:0000256" key="7">
    <source>
        <dbReference type="SAM" id="MobiDB-lite"/>
    </source>
</evidence>
<dbReference type="Gene3D" id="1.20.1560.10">
    <property type="entry name" value="ABC transporter type 1, transmembrane domain"/>
    <property type="match status" value="1"/>
</dbReference>
<dbReference type="InterPro" id="IPR003439">
    <property type="entry name" value="ABC_transporter-like_ATP-bd"/>
</dbReference>
<comment type="subcellular location">
    <subcellularLocation>
        <location evidence="1">Cell membrane</location>
        <topology evidence="1">Multi-pass membrane protein</topology>
    </subcellularLocation>
</comment>
<keyword evidence="6 8" id="KW-0472">Membrane</keyword>
<evidence type="ECO:0000256" key="5">
    <source>
        <dbReference type="ARBA" id="ARBA00022989"/>
    </source>
</evidence>
<keyword evidence="2 8" id="KW-0812">Transmembrane</keyword>
<protein>
    <submittedName>
        <fullName evidence="11">ABC-type bacteriocin/lantibiotic exporter with double-glycine peptidase domain</fullName>
    </submittedName>
</protein>
<reference evidence="11 12" key="1">
    <citation type="submission" date="2018-04" db="EMBL/GenBank/DDBJ databases">
        <title>Genomic Encyclopedia of Type Strains, Phase IV (KMG-IV): sequencing the most valuable type-strain genomes for metagenomic binning, comparative biology and taxonomic classification.</title>
        <authorList>
            <person name="Goeker M."/>
        </authorList>
    </citation>
    <scope>NUCLEOTIDE SEQUENCE [LARGE SCALE GENOMIC DNA]</scope>
    <source>
        <strain evidence="11 12">DSM 45771</strain>
    </source>
</reference>
<dbReference type="SMART" id="SM00382">
    <property type="entry name" value="AAA"/>
    <property type="match status" value="1"/>
</dbReference>
<evidence type="ECO:0000256" key="3">
    <source>
        <dbReference type="ARBA" id="ARBA00022741"/>
    </source>
</evidence>
<dbReference type="Pfam" id="PF00005">
    <property type="entry name" value="ABC_tran"/>
    <property type="match status" value="1"/>
</dbReference>
<dbReference type="OrthoDB" id="9787557at2"/>
<dbReference type="GO" id="GO:0016887">
    <property type="term" value="F:ATP hydrolysis activity"/>
    <property type="evidence" value="ECO:0007669"/>
    <property type="project" value="InterPro"/>
</dbReference>
<dbReference type="PROSITE" id="PS50893">
    <property type="entry name" value="ABC_TRANSPORTER_2"/>
    <property type="match status" value="1"/>
</dbReference>
<dbReference type="GO" id="GO:0140359">
    <property type="term" value="F:ABC-type transporter activity"/>
    <property type="evidence" value="ECO:0007669"/>
    <property type="project" value="InterPro"/>
</dbReference>
<feature type="domain" description="ABC transmembrane type-1" evidence="10">
    <location>
        <begin position="310"/>
        <end position="588"/>
    </location>
</feature>
<dbReference type="GO" id="GO:0005886">
    <property type="term" value="C:plasma membrane"/>
    <property type="evidence" value="ECO:0007669"/>
    <property type="project" value="UniProtKB-SubCell"/>
</dbReference>
<feature type="region of interest" description="Disordered" evidence="7">
    <location>
        <begin position="632"/>
        <end position="673"/>
    </location>
</feature>
<dbReference type="Proteomes" id="UP000245639">
    <property type="component" value="Unassembled WGS sequence"/>
</dbReference>
<evidence type="ECO:0000259" key="10">
    <source>
        <dbReference type="PROSITE" id="PS50929"/>
    </source>
</evidence>
<comment type="caution">
    <text evidence="11">The sequence shown here is derived from an EMBL/GenBank/DDBJ whole genome shotgun (WGS) entry which is preliminary data.</text>
</comment>
<feature type="transmembrane region" description="Helical" evidence="8">
    <location>
        <begin position="423"/>
        <end position="442"/>
    </location>
</feature>
<proteinExistence type="predicted"/>
<keyword evidence="12" id="KW-1185">Reference proteome</keyword>
<sequence>MGANTPVAVDDGLLRVVVQGALDLFLEDVGDALDGRRHHLVTPPAGTMLYVPAGAVPAGWRLVGLGLPDTEIVELAAPPDDPGELLAVLAAGSAAPDGAGVSRRATWRDALDRRIAALARDVDREGRRLRRAPREQRDRLRDVLDGLRGVVDGTRPDAAHGGAEQLELTLDALDRHLDDAPDGAGAARGAPGETGGRAGVLDADAVIARIRARGRRWRVVSLDPQWWRRSGAPMLGTADGGRVPVALLPRREGYDVLDPSTGRTARVDREAAARIAPVALVVHPRLPDHVWAGTLLRAALRRTRGDLVRVAAWGVLAGLVTLVTPAAVALVFDSVLPARSPSLLAAVAALLVGAAAVWAAVAVVRGVAGVRLTARLSDLLDPALTDRWLRLPSEFFRRYDTGDLAARAAGLQVLRQQIAGGGLDALVVVLSSLVNLVVLYVYSPELGLGATVLVAVAAVVLLRLTRRVVAHQSASYTVAGELSSLLFQSLAAIDKVQVAGATDRVTERWARGFRRQEQHVLAAGRLQALVSALVVAGPAVLALLLYAVTAATLVGRISAGEFLAVSAAVGQFAGALAASASTLTPLLSVLPLWQRLRPLLAEPVEPVGSEPPGVLGGRISLRAVSFRYRGSGATSGTARPSASWDPPTPDDATAPPEPPPEGDERGRGPVLDGVDLDIAPGEFVAVTGPSGSGKSTLLRLVLGLERPDTGVVRYDGTDLTALDQAEVRRQIGVVVQGARPMPGSILTTVLGTSRGEDGEQRAWAALEAASLADDVRRMPMGLRTVVGEGGTTFSGGQVQRLMIARALARRPRIVVLDEATSALDDLTQARVSAHLDGLDVTRVVVAHRLSTIRHADRIVVLDAGRIVQTGTYDELVAVDGVFRHLVERQSTDALPTLTAPAPEDRR</sequence>
<dbReference type="InterPro" id="IPR027417">
    <property type="entry name" value="P-loop_NTPase"/>
</dbReference>
<name>A0A2U1FQV3_9PSEU</name>
<dbReference type="GO" id="GO:0005524">
    <property type="term" value="F:ATP binding"/>
    <property type="evidence" value="ECO:0007669"/>
    <property type="project" value="UniProtKB-KW"/>
</dbReference>
<evidence type="ECO:0000256" key="6">
    <source>
        <dbReference type="ARBA" id="ARBA00023136"/>
    </source>
</evidence>
<evidence type="ECO:0000313" key="12">
    <source>
        <dbReference type="Proteomes" id="UP000245639"/>
    </source>
</evidence>
<dbReference type="RefSeq" id="WP_133251793.1">
    <property type="nucleotide sequence ID" value="NZ_QEKW01000001.1"/>
</dbReference>
<feature type="transmembrane region" description="Helical" evidence="8">
    <location>
        <begin position="448"/>
        <end position="465"/>
    </location>
</feature>
<gene>
    <name evidence="11" type="ORF">C8D89_101430</name>
</gene>
<dbReference type="SUPFAM" id="SSF90123">
    <property type="entry name" value="ABC transporter transmembrane region"/>
    <property type="match status" value="1"/>
</dbReference>
<dbReference type="InterPro" id="IPR003593">
    <property type="entry name" value="AAA+_ATPase"/>
</dbReference>
<evidence type="ECO:0000256" key="2">
    <source>
        <dbReference type="ARBA" id="ARBA00022692"/>
    </source>
</evidence>
<evidence type="ECO:0000313" key="11">
    <source>
        <dbReference type="EMBL" id="PVZ14565.1"/>
    </source>
</evidence>
<dbReference type="InterPro" id="IPR039421">
    <property type="entry name" value="Type_1_exporter"/>
</dbReference>
<evidence type="ECO:0000256" key="4">
    <source>
        <dbReference type="ARBA" id="ARBA00022840"/>
    </source>
</evidence>
<dbReference type="EMBL" id="QEKW01000001">
    <property type="protein sequence ID" value="PVZ14565.1"/>
    <property type="molecule type" value="Genomic_DNA"/>
</dbReference>
<dbReference type="GO" id="GO:0034040">
    <property type="term" value="F:ATPase-coupled lipid transmembrane transporter activity"/>
    <property type="evidence" value="ECO:0007669"/>
    <property type="project" value="TreeGrafter"/>
</dbReference>
<evidence type="ECO:0000256" key="8">
    <source>
        <dbReference type="SAM" id="Phobius"/>
    </source>
</evidence>
<dbReference type="PANTHER" id="PTHR24221:SF654">
    <property type="entry name" value="ATP-BINDING CASSETTE SUB-FAMILY B MEMBER 6"/>
    <property type="match status" value="1"/>
</dbReference>
<feature type="domain" description="ABC transporter" evidence="9">
    <location>
        <begin position="647"/>
        <end position="888"/>
    </location>
</feature>
<dbReference type="InterPro" id="IPR036640">
    <property type="entry name" value="ABC1_TM_sf"/>
</dbReference>
<feature type="transmembrane region" description="Helical" evidence="8">
    <location>
        <begin position="344"/>
        <end position="368"/>
    </location>
</feature>
<keyword evidence="3" id="KW-0547">Nucleotide-binding</keyword>
<organism evidence="11 12">
    <name type="scientific">Actinomycetospora cinnamomea</name>
    <dbReference type="NCBI Taxonomy" id="663609"/>
    <lineage>
        <taxon>Bacteria</taxon>
        <taxon>Bacillati</taxon>
        <taxon>Actinomycetota</taxon>
        <taxon>Actinomycetes</taxon>
        <taxon>Pseudonocardiales</taxon>
        <taxon>Pseudonocardiaceae</taxon>
        <taxon>Actinomycetospora</taxon>
    </lineage>
</organism>
<accession>A0A2U1FQV3</accession>
<dbReference type="PROSITE" id="PS50929">
    <property type="entry name" value="ABC_TM1F"/>
    <property type="match status" value="1"/>
</dbReference>
<dbReference type="AlphaFoldDB" id="A0A2U1FQV3"/>